<accession>A0AAU8GFM9</accession>
<proteinExistence type="predicted"/>
<dbReference type="EMBL" id="PP856724">
    <property type="protein sequence ID" value="XCH40804.1"/>
    <property type="molecule type" value="Genomic_DNA"/>
</dbReference>
<organism evidence="1">
    <name type="scientific">Salmonella phage vB_SEnST11_KE25</name>
    <dbReference type="NCBI Taxonomy" id="3161176"/>
    <lineage>
        <taxon>Viruses</taxon>
        <taxon>Duplodnaviria</taxon>
        <taxon>Heunggongvirae</taxon>
        <taxon>Uroviricota</taxon>
        <taxon>Caudoviricetes</taxon>
        <taxon>Rosemountvirus</taxon>
    </lineage>
</organism>
<reference evidence="1" key="1">
    <citation type="submission" date="2024-05" db="EMBL/GenBank/DDBJ databases">
        <authorList>
            <person name="Mugo M.M."/>
            <person name="Musyoki A.M."/>
            <person name="Makumi A.M."/>
            <person name="Mutai I."/>
            <person name="Drechsel O."/>
            <person name="Kering K.K."/>
            <person name="Muturi P."/>
            <person name="Mbae C.K."/>
            <person name="Kariuki S.M."/>
        </authorList>
    </citation>
    <scope>NUCLEOTIDE SEQUENCE</scope>
</reference>
<protein>
    <submittedName>
        <fullName evidence="1">Uncharacterized protein</fullName>
    </submittedName>
</protein>
<gene>
    <name evidence="1" type="ORF">TCZZUYSU_CDS0033</name>
</gene>
<evidence type="ECO:0000313" key="1">
    <source>
        <dbReference type="EMBL" id="XCH40804.1"/>
    </source>
</evidence>
<name>A0AAU8GFM9_9CAUD</name>
<sequence length="45" mass="5341">MRMPVVCTTWRLLLTHDRASRLLSAVTRIRLTWCIILLPSYGWLQ</sequence>